<keyword evidence="2 8" id="KW-1003">Cell membrane</keyword>
<keyword evidence="7 8" id="KW-0012">Acyltransferase</keyword>
<evidence type="ECO:0000259" key="9">
    <source>
        <dbReference type="PROSITE" id="PS50263"/>
    </source>
</evidence>
<evidence type="ECO:0000256" key="7">
    <source>
        <dbReference type="ARBA" id="ARBA00023315"/>
    </source>
</evidence>
<dbReference type="UniPathway" id="UPA00666"/>
<gene>
    <name evidence="8 10" type="primary">lnt</name>
    <name evidence="10" type="ORF">I6I10_09795</name>
</gene>
<evidence type="ECO:0000256" key="8">
    <source>
        <dbReference type="HAMAP-Rule" id="MF_01148"/>
    </source>
</evidence>
<dbReference type="PROSITE" id="PS50263">
    <property type="entry name" value="CN_HYDROLASE"/>
    <property type="match status" value="1"/>
</dbReference>
<dbReference type="InterPro" id="IPR004563">
    <property type="entry name" value="Apolipo_AcylTrfase"/>
</dbReference>
<feature type="transmembrane region" description="Helical" evidence="8">
    <location>
        <begin position="181"/>
        <end position="201"/>
    </location>
</feature>
<dbReference type="EMBL" id="CP066007">
    <property type="protein sequence ID" value="QQB45774.1"/>
    <property type="molecule type" value="Genomic_DNA"/>
</dbReference>
<reference evidence="10 11" key="1">
    <citation type="submission" date="2020-12" db="EMBL/GenBank/DDBJ databases">
        <title>FDA dAtabase for Regulatory Grade micrObial Sequences (FDA-ARGOS): Supporting development and validation of Infectious Disease Dx tests.</title>
        <authorList>
            <person name="Sproer C."/>
            <person name="Gronow S."/>
            <person name="Severitt S."/>
            <person name="Schroder I."/>
            <person name="Tallon L."/>
            <person name="Sadzewicz L."/>
            <person name="Zhao X."/>
            <person name="Boylan J."/>
            <person name="Ott S."/>
            <person name="Bowen H."/>
            <person name="Vavikolanu K."/>
            <person name="Mehta A."/>
            <person name="Aluvathingal J."/>
            <person name="Nadendla S."/>
            <person name="Lowell S."/>
            <person name="Myers T."/>
            <person name="Yan Y."/>
            <person name="Sichtig H."/>
        </authorList>
    </citation>
    <scope>NUCLEOTIDE SEQUENCE [LARGE SCALE GENOMIC DNA]</scope>
    <source>
        <strain evidence="10 11">FDAARGOS_1053</strain>
    </source>
</reference>
<dbReference type="InterPro" id="IPR003010">
    <property type="entry name" value="C-N_Hydrolase"/>
</dbReference>
<keyword evidence="10" id="KW-0449">Lipoprotein</keyword>
<feature type="transmembrane region" description="Helical" evidence="8">
    <location>
        <begin position="31"/>
        <end position="50"/>
    </location>
</feature>
<dbReference type="NCBIfam" id="TIGR00546">
    <property type="entry name" value="lnt"/>
    <property type="match status" value="1"/>
</dbReference>
<keyword evidence="3 8" id="KW-0808">Transferase</keyword>
<dbReference type="GO" id="GO:0016410">
    <property type="term" value="F:N-acyltransferase activity"/>
    <property type="evidence" value="ECO:0007669"/>
    <property type="project" value="UniProtKB-UniRule"/>
</dbReference>
<dbReference type="InterPro" id="IPR036526">
    <property type="entry name" value="C-N_Hydrolase_sf"/>
</dbReference>
<keyword evidence="4 8" id="KW-0812">Transmembrane</keyword>
<comment type="function">
    <text evidence="8">Catalyzes the phospholipid dependent N-acylation of the N-terminal cysteine of apolipoprotein, the last step in lipoprotein maturation.</text>
</comment>
<proteinExistence type="inferred from homology"/>
<feature type="transmembrane region" description="Helical" evidence="8">
    <location>
        <begin position="7"/>
        <end position="25"/>
    </location>
</feature>
<dbReference type="Pfam" id="PF00795">
    <property type="entry name" value="CN_hydrolase"/>
    <property type="match status" value="1"/>
</dbReference>
<dbReference type="OrthoDB" id="9804277at2"/>
<feature type="domain" description="CN hydrolase" evidence="9">
    <location>
        <begin position="212"/>
        <end position="461"/>
    </location>
</feature>
<dbReference type="AlphaFoldDB" id="A0A7T4EEB0"/>
<dbReference type="Proteomes" id="UP000596145">
    <property type="component" value="Chromosome"/>
</dbReference>
<comment type="pathway">
    <text evidence="8">Protein modification; lipoprotein biosynthesis (N-acyl transfer).</text>
</comment>
<keyword evidence="6 8" id="KW-0472">Membrane</keyword>
<dbReference type="GO" id="GO:0042158">
    <property type="term" value="P:lipoprotein biosynthetic process"/>
    <property type="evidence" value="ECO:0007669"/>
    <property type="project" value="UniProtKB-UniRule"/>
</dbReference>
<dbReference type="GO" id="GO:0005886">
    <property type="term" value="C:plasma membrane"/>
    <property type="evidence" value="ECO:0007669"/>
    <property type="project" value="UniProtKB-SubCell"/>
</dbReference>
<dbReference type="EC" id="2.3.1.269" evidence="8"/>
<evidence type="ECO:0000256" key="6">
    <source>
        <dbReference type="ARBA" id="ARBA00023136"/>
    </source>
</evidence>
<evidence type="ECO:0000256" key="1">
    <source>
        <dbReference type="ARBA" id="ARBA00004651"/>
    </source>
</evidence>
<dbReference type="PANTHER" id="PTHR38686:SF1">
    <property type="entry name" value="APOLIPOPROTEIN N-ACYLTRANSFERASE"/>
    <property type="match status" value="1"/>
</dbReference>
<protein>
    <recommendedName>
        <fullName evidence="8">Apolipoprotein N-acyltransferase</fullName>
        <shortName evidence="8">ALP N-acyltransferase</shortName>
        <ecNumber evidence="8">2.3.1.269</ecNumber>
    </recommendedName>
</protein>
<feature type="transmembrane region" description="Helical" evidence="8">
    <location>
        <begin position="83"/>
        <end position="108"/>
    </location>
</feature>
<feature type="transmembrane region" description="Helical" evidence="8">
    <location>
        <begin position="57"/>
        <end position="77"/>
    </location>
</feature>
<accession>A0A7T4EEB0</accession>
<comment type="subcellular location">
    <subcellularLocation>
        <location evidence="1 8">Cell membrane</location>
        <topology evidence="1 8">Multi-pass membrane protein</topology>
    </subcellularLocation>
</comment>
<evidence type="ECO:0000256" key="2">
    <source>
        <dbReference type="ARBA" id="ARBA00022475"/>
    </source>
</evidence>
<dbReference type="RefSeq" id="WP_084036256.1">
    <property type="nucleotide sequence ID" value="NZ_CP066007.1"/>
</dbReference>
<keyword evidence="5 8" id="KW-1133">Transmembrane helix</keyword>
<evidence type="ECO:0000256" key="3">
    <source>
        <dbReference type="ARBA" id="ARBA00022679"/>
    </source>
</evidence>
<dbReference type="Pfam" id="PF20154">
    <property type="entry name" value="LNT_N"/>
    <property type="match status" value="1"/>
</dbReference>
<comment type="similarity">
    <text evidence="8">Belongs to the CN hydrolase family. Apolipoprotein N-acyltransferase subfamily.</text>
</comment>
<feature type="transmembrane region" description="Helical" evidence="8">
    <location>
        <begin position="153"/>
        <end position="174"/>
    </location>
</feature>
<dbReference type="HAMAP" id="MF_01148">
    <property type="entry name" value="Lnt"/>
    <property type="match status" value="1"/>
</dbReference>
<evidence type="ECO:0000313" key="11">
    <source>
        <dbReference type="Proteomes" id="UP000596145"/>
    </source>
</evidence>
<evidence type="ECO:0000256" key="5">
    <source>
        <dbReference type="ARBA" id="ARBA00022989"/>
    </source>
</evidence>
<dbReference type="PANTHER" id="PTHR38686">
    <property type="entry name" value="APOLIPOPROTEIN N-ACYLTRANSFERASE"/>
    <property type="match status" value="1"/>
</dbReference>
<dbReference type="GeneID" id="92760022"/>
<dbReference type="CDD" id="cd07571">
    <property type="entry name" value="ALP_N-acyl_transferase"/>
    <property type="match status" value="1"/>
</dbReference>
<name>A0A7T4EEB0_9CORY</name>
<dbReference type="SUPFAM" id="SSF56317">
    <property type="entry name" value="Carbon-nitrogen hydrolase"/>
    <property type="match status" value="1"/>
</dbReference>
<organism evidence="10 11">
    <name type="scientific">Corynebacterium glucuronolyticum</name>
    <dbReference type="NCBI Taxonomy" id="39791"/>
    <lineage>
        <taxon>Bacteria</taxon>
        <taxon>Bacillati</taxon>
        <taxon>Actinomycetota</taxon>
        <taxon>Actinomycetes</taxon>
        <taxon>Mycobacteriales</taxon>
        <taxon>Corynebacteriaceae</taxon>
        <taxon>Corynebacterium</taxon>
    </lineage>
</organism>
<feature type="transmembrane region" description="Helical" evidence="8">
    <location>
        <begin position="115"/>
        <end position="133"/>
    </location>
</feature>
<sequence length="514" mass="55400">MKTALYTVLRLVLAAFGGWLAYLGYEPHGQWELALVGVALFIAALSPWGREQVGKRWGALLGFAHFFACYLFLLPWVGEFVGAFPFVALSFFEALYGALIGAGGVILLRSRIGSLFFPLFYVAVEFFRSSWPFGGFAWVRLAWGQVDGPLSLLAPLGGPALVTAAAVTAALGLVLLFSRRYLAGVIALVTVATVLLGAFPLTNPGNTRTGAVTVAAIQGNVPRMGLDFNAQQRAVLANHVESTKKLSQPVDMVIWPENSSDVNPFADTQARELIEEAVDAVGAPILVGTITRDEIGPRNTMVVFDPKLGTGEYHHKKYLQPFGEWMPFRSFFRLFSSYVDQAGNFKPGTGNGLVHMVAAQLEQPVAVGVATCYEVAFDAAYRDAVRAGAQILATPTNNATFGFTDMTYQQLAMSRFRAMELDRAVVVAATSGVSAIVAPDGTVISQTDIFTQDQLVATLPLKEGLTPAAQWGRALEWILTSLGLLALVGCAICYRRPETYAFSLTTVPAHSAQL</sequence>
<comment type="catalytic activity">
    <reaction evidence="8">
        <text>N-terminal S-1,2-diacyl-sn-glyceryl-L-cysteinyl-[lipoprotein] + a glycerophospholipid = N-acyl-S-1,2-diacyl-sn-glyceryl-L-cysteinyl-[lipoprotein] + a 2-acyl-sn-glycero-3-phospholipid + H(+)</text>
        <dbReference type="Rhea" id="RHEA:48228"/>
        <dbReference type="Rhea" id="RHEA-COMP:14681"/>
        <dbReference type="Rhea" id="RHEA-COMP:14684"/>
        <dbReference type="ChEBI" id="CHEBI:15378"/>
        <dbReference type="ChEBI" id="CHEBI:136912"/>
        <dbReference type="ChEBI" id="CHEBI:140656"/>
        <dbReference type="ChEBI" id="CHEBI:140657"/>
        <dbReference type="ChEBI" id="CHEBI:140660"/>
        <dbReference type="EC" id="2.3.1.269"/>
    </reaction>
</comment>
<evidence type="ECO:0000256" key="4">
    <source>
        <dbReference type="ARBA" id="ARBA00022692"/>
    </source>
</evidence>
<evidence type="ECO:0000313" key="10">
    <source>
        <dbReference type="EMBL" id="QQB45774.1"/>
    </source>
</evidence>
<dbReference type="InterPro" id="IPR045378">
    <property type="entry name" value="LNT_N"/>
</dbReference>
<dbReference type="Gene3D" id="3.60.110.10">
    <property type="entry name" value="Carbon-nitrogen hydrolase"/>
    <property type="match status" value="1"/>
</dbReference>